<feature type="domain" description="HTH deoR-type" evidence="3">
    <location>
        <begin position="4"/>
        <end position="58"/>
    </location>
</feature>
<keyword evidence="1" id="KW-0805">Transcription regulation</keyword>
<dbReference type="PANTHER" id="PTHR40068">
    <property type="entry name" value="TRANSCRIPTION REPRESSOR NIAR-RELATED"/>
    <property type="match status" value="1"/>
</dbReference>
<evidence type="ECO:0000256" key="2">
    <source>
        <dbReference type="ARBA" id="ARBA00023163"/>
    </source>
</evidence>
<dbReference type="InterPro" id="IPR026043">
    <property type="entry name" value="NadR"/>
</dbReference>
<dbReference type="Proteomes" id="UP000830167">
    <property type="component" value="Chromosome"/>
</dbReference>
<dbReference type="SMART" id="SM00420">
    <property type="entry name" value="HTH_DEOR"/>
    <property type="match status" value="1"/>
</dbReference>
<evidence type="ECO:0000256" key="1">
    <source>
        <dbReference type="ARBA" id="ARBA00023015"/>
    </source>
</evidence>
<dbReference type="EMBL" id="CP089291">
    <property type="protein sequence ID" value="UOF89334.1"/>
    <property type="molecule type" value="Genomic_DNA"/>
</dbReference>
<keyword evidence="5" id="KW-1185">Reference proteome</keyword>
<organism evidence="4 5">
    <name type="scientific">Fodinisporobacter ferrooxydans</name>
    <dbReference type="NCBI Taxonomy" id="2901836"/>
    <lineage>
        <taxon>Bacteria</taxon>
        <taxon>Bacillati</taxon>
        <taxon>Bacillota</taxon>
        <taxon>Bacilli</taxon>
        <taxon>Bacillales</taxon>
        <taxon>Alicyclobacillaceae</taxon>
        <taxon>Fodinisporobacter</taxon>
    </lineage>
</organism>
<dbReference type="InterPro" id="IPR036388">
    <property type="entry name" value="WH-like_DNA-bd_sf"/>
</dbReference>
<evidence type="ECO:0000313" key="4">
    <source>
        <dbReference type="EMBL" id="UOF89334.1"/>
    </source>
</evidence>
<keyword evidence="2" id="KW-0804">Transcription</keyword>
<dbReference type="InterPro" id="IPR001034">
    <property type="entry name" value="DeoR_HTH"/>
</dbReference>
<dbReference type="InterPro" id="IPR004173">
    <property type="entry name" value="3H_domain"/>
</dbReference>
<dbReference type="InterPro" id="IPR036390">
    <property type="entry name" value="WH_DNA-bd_sf"/>
</dbReference>
<dbReference type="PANTHER" id="PTHR40068:SF1">
    <property type="entry name" value="TRANSCRIPTION REPRESSOR NIAR-RELATED"/>
    <property type="match status" value="1"/>
</dbReference>
<dbReference type="SUPFAM" id="SSF75500">
    <property type="entry name" value="Putative transcriptional regulator TM1602, C-terminal domain"/>
    <property type="match status" value="1"/>
</dbReference>
<dbReference type="Gene3D" id="3.30.1340.20">
    <property type="entry name" value="3H domain"/>
    <property type="match status" value="1"/>
</dbReference>
<evidence type="ECO:0000313" key="5">
    <source>
        <dbReference type="Proteomes" id="UP000830167"/>
    </source>
</evidence>
<gene>
    <name evidence="4" type="ORF">LSG31_15695</name>
</gene>
<dbReference type="InterPro" id="IPR013196">
    <property type="entry name" value="HTH_11"/>
</dbReference>
<reference evidence="4" key="1">
    <citation type="submission" date="2021-12" db="EMBL/GenBank/DDBJ databases">
        <title>Alicyclobacillaceae gen. nov., sp. nov., isolated from chalcocite enrichment system.</title>
        <authorList>
            <person name="Jiang Z."/>
        </authorList>
    </citation>
    <scope>NUCLEOTIDE SEQUENCE</scope>
    <source>
        <strain evidence="4">MYW30-H2</strain>
    </source>
</reference>
<dbReference type="RefSeq" id="WP_347436022.1">
    <property type="nucleotide sequence ID" value="NZ_CP089291.1"/>
</dbReference>
<accession>A0ABY4CG43</accession>
<dbReference type="Gene3D" id="1.10.10.10">
    <property type="entry name" value="Winged helix-like DNA-binding domain superfamily/Winged helix DNA-binding domain"/>
    <property type="match status" value="1"/>
</dbReference>
<dbReference type="Pfam" id="PF02829">
    <property type="entry name" value="3H"/>
    <property type="match status" value="1"/>
</dbReference>
<name>A0ABY4CG43_9BACL</name>
<dbReference type="Pfam" id="PF08279">
    <property type="entry name" value="HTH_11"/>
    <property type="match status" value="1"/>
</dbReference>
<dbReference type="InterPro" id="IPR035922">
    <property type="entry name" value="3H_dom_sf"/>
</dbReference>
<dbReference type="PIRSF" id="PIRSF037847">
    <property type="entry name" value="NiaR"/>
    <property type="match status" value="1"/>
</dbReference>
<dbReference type="SUPFAM" id="SSF46785">
    <property type="entry name" value="Winged helix' DNA-binding domain"/>
    <property type="match status" value="1"/>
</dbReference>
<protein>
    <submittedName>
        <fullName evidence="4">Transcription repressor NadR</fullName>
    </submittedName>
</protein>
<evidence type="ECO:0000259" key="3">
    <source>
        <dbReference type="SMART" id="SM00420"/>
    </source>
</evidence>
<sequence>MQERRQQLLKLLQSSDTPVSGTQLADLLAVSRQTIVQDIAFLRKDGFEIVSTTLGYVLPQDVKNSHRDVLGIVHTPEQLKRELEILVAHHVRVEDVFIDHPVYGRIHGELNIATPKDVKTFLEKRASSMVPLFSEVTGGLHYHTIVAEDAETIAEAKKALEEEGFQLADLP</sequence>
<proteinExistence type="predicted"/>